<comment type="caution">
    <text evidence="14">The sequence shown here is derived from an EMBL/GenBank/DDBJ whole genome shotgun (WGS) entry which is preliminary data.</text>
</comment>
<dbReference type="Gene3D" id="3.30.565.10">
    <property type="entry name" value="Histidine kinase-like ATPase, C-terminal domain"/>
    <property type="match status" value="1"/>
</dbReference>
<keyword evidence="14" id="KW-0547">Nucleotide-binding</keyword>
<dbReference type="InterPro" id="IPR004358">
    <property type="entry name" value="Sig_transdc_His_kin-like_C"/>
</dbReference>
<feature type="modified residue" description="4-aspartylphosphate" evidence="9">
    <location>
        <position position="1839"/>
    </location>
</feature>
<dbReference type="InterPro" id="IPR008271">
    <property type="entry name" value="Ser/Thr_kinase_AS"/>
</dbReference>
<dbReference type="GO" id="GO:0005524">
    <property type="term" value="F:ATP binding"/>
    <property type="evidence" value="ECO:0007669"/>
    <property type="project" value="UniProtKB-KW"/>
</dbReference>
<evidence type="ECO:0000313" key="14">
    <source>
        <dbReference type="EMBL" id="GET41262.1"/>
    </source>
</evidence>
<dbReference type="InterPro" id="IPR027417">
    <property type="entry name" value="P-loop_NTPase"/>
</dbReference>
<feature type="domain" description="Response regulatory" evidence="13">
    <location>
        <begin position="1790"/>
        <end position="1906"/>
    </location>
</feature>
<evidence type="ECO:0000256" key="7">
    <source>
        <dbReference type="ARBA" id="ARBA00023012"/>
    </source>
</evidence>
<dbReference type="SMART" id="SM00220">
    <property type="entry name" value="S_TKc"/>
    <property type="match status" value="1"/>
</dbReference>
<evidence type="ECO:0000256" key="10">
    <source>
        <dbReference type="SAM" id="Coils"/>
    </source>
</evidence>
<accession>A0AAV3XNW0</accession>
<dbReference type="RefSeq" id="WP_226587480.1">
    <property type="nucleotide sequence ID" value="NZ_BLAY01000115.1"/>
</dbReference>
<keyword evidence="7" id="KW-0902">Two-component regulatory system</keyword>
<reference evidence="14" key="1">
    <citation type="submission" date="2019-10" db="EMBL/GenBank/DDBJ databases">
        <title>Draft genome sequece of Microseira wollei NIES-4236.</title>
        <authorList>
            <person name="Yamaguchi H."/>
            <person name="Suzuki S."/>
            <person name="Kawachi M."/>
        </authorList>
    </citation>
    <scope>NUCLEOTIDE SEQUENCE</scope>
    <source>
        <strain evidence="14">NIES-4236</strain>
    </source>
</reference>
<dbReference type="SUPFAM" id="SSF56112">
    <property type="entry name" value="Protein kinase-like (PK-like)"/>
    <property type="match status" value="1"/>
</dbReference>
<dbReference type="Gene3D" id="1.10.510.10">
    <property type="entry name" value="Transferase(Phosphotransferase) domain 1"/>
    <property type="match status" value="1"/>
</dbReference>
<dbReference type="PROSITE" id="PS50110">
    <property type="entry name" value="RESPONSE_REGULATORY"/>
    <property type="match status" value="1"/>
</dbReference>
<keyword evidence="15" id="KW-1185">Reference proteome</keyword>
<name>A0AAV3XNW0_9CYAN</name>
<dbReference type="InterPro" id="IPR011009">
    <property type="entry name" value="Kinase-like_dom_sf"/>
</dbReference>
<dbReference type="Proteomes" id="UP001050975">
    <property type="component" value="Unassembled WGS sequence"/>
</dbReference>
<dbReference type="Gene3D" id="3.40.50.2300">
    <property type="match status" value="1"/>
</dbReference>
<evidence type="ECO:0000256" key="2">
    <source>
        <dbReference type="ARBA" id="ARBA00006402"/>
    </source>
</evidence>
<dbReference type="InterPro" id="IPR011006">
    <property type="entry name" value="CheY-like_superfamily"/>
</dbReference>
<proteinExistence type="inferred from homology"/>
<dbReference type="InterPro" id="IPR036097">
    <property type="entry name" value="HisK_dim/P_sf"/>
</dbReference>
<evidence type="ECO:0000256" key="6">
    <source>
        <dbReference type="ARBA" id="ARBA00022777"/>
    </source>
</evidence>
<evidence type="ECO:0000259" key="11">
    <source>
        <dbReference type="PROSITE" id="PS50011"/>
    </source>
</evidence>
<dbReference type="FunFam" id="3.30.565.10:FF:000010">
    <property type="entry name" value="Sensor histidine kinase RcsC"/>
    <property type="match status" value="1"/>
</dbReference>
<dbReference type="Pfam" id="PF00072">
    <property type="entry name" value="Response_reg"/>
    <property type="match status" value="1"/>
</dbReference>
<organism evidence="14 15">
    <name type="scientific">Microseira wollei NIES-4236</name>
    <dbReference type="NCBI Taxonomy" id="2530354"/>
    <lineage>
        <taxon>Bacteria</taxon>
        <taxon>Bacillati</taxon>
        <taxon>Cyanobacteriota</taxon>
        <taxon>Cyanophyceae</taxon>
        <taxon>Oscillatoriophycideae</taxon>
        <taxon>Aerosakkonematales</taxon>
        <taxon>Aerosakkonemataceae</taxon>
        <taxon>Microseira</taxon>
    </lineage>
</organism>
<dbReference type="Pfam" id="PF00069">
    <property type="entry name" value="Pkinase"/>
    <property type="match status" value="1"/>
</dbReference>
<dbReference type="CDD" id="cd14014">
    <property type="entry name" value="STKc_PknB_like"/>
    <property type="match status" value="1"/>
</dbReference>
<evidence type="ECO:0000259" key="13">
    <source>
        <dbReference type="PROSITE" id="PS50110"/>
    </source>
</evidence>
<dbReference type="Gene3D" id="1.10.287.130">
    <property type="match status" value="1"/>
</dbReference>
<keyword evidence="14" id="KW-0067">ATP-binding</keyword>
<dbReference type="PANTHER" id="PTHR43642:SF1">
    <property type="entry name" value="HYBRID SIGNAL TRANSDUCTION HISTIDINE KINASE G"/>
    <property type="match status" value="1"/>
</dbReference>
<dbReference type="EMBL" id="BLAY01000115">
    <property type="protein sequence ID" value="GET41262.1"/>
    <property type="molecule type" value="Genomic_DNA"/>
</dbReference>
<evidence type="ECO:0000259" key="12">
    <source>
        <dbReference type="PROSITE" id="PS50109"/>
    </source>
</evidence>
<dbReference type="SMART" id="SM00387">
    <property type="entry name" value="HATPase_c"/>
    <property type="match status" value="1"/>
</dbReference>
<dbReference type="SMART" id="SM00065">
    <property type="entry name" value="GAF"/>
    <property type="match status" value="1"/>
</dbReference>
<dbReference type="Gene3D" id="3.40.50.300">
    <property type="entry name" value="P-loop containing nucleotide triphosphate hydrolases"/>
    <property type="match status" value="1"/>
</dbReference>
<comment type="similarity">
    <text evidence="2">In the N-terminal section; belongs to the phytochrome family.</text>
</comment>
<dbReference type="InterPro" id="IPR003594">
    <property type="entry name" value="HATPase_dom"/>
</dbReference>
<dbReference type="SUPFAM" id="SSF52540">
    <property type="entry name" value="P-loop containing nucleoside triphosphate hydrolases"/>
    <property type="match status" value="1"/>
</dbReference>
<dbReference type="InterPro" id="IPR041664">
    <property type="entry name" value="AAA_16"/>
</dbReference>
<keyword evidence="4 9" id="KW-0597">Phosphoprotein</keyword>
<dbReference type="InterPro" id="IPR001789">
    <property type="entry name" value="Sig_transdc_resp-reg_receiver"/>
</dbReference>
<dbReference type="InterPro" id="IPR029016">
    <property type="entry name" value="GAF-like_dom_sf"/>
</dbReference>
<keyword evidence="10" id="KW-0175">Coiled coil</keyword>
<gene>
    <name evidence="14" type="ORF">MiSe_60740</name>
</gene>
<dbReference type="InterPro" id="IPR053159">
    <property type="entry name" value="Hybrid_Histidine_Kinase"/>
</dbReference>
<dbReference type="CDD" id="cd00082">
    <property type="entry name" value="HisKA"/>
    <property type="match status" value="1"/>
</dbReference>
<dbReference type="InterPro" id="IPR036890">
    <property type="entry name" value="HATPase_C_sf"/>
</dbReference>
<dbReference type="InterPro" id="IPR000719">
    <property type="entry name" value="Prot_kinase_dom"/>
</dbReference>
<dbReference type="CDD" id="cd16922">
    <property type="entry name" value="HATPase_EvgS-ArcB-TorS-like"/>
    <property type="match status" value="1"/>
</dbReference>
<evidence type="ECO:0000256" key="8">
    <source>
        <dbReference type="ARBA" id="ARBA00074306"/>
    </source>
</evidence>
<dbReference type="SMART" id="SM00448">
    <property type="entry name" value="REC"/>
    <property type="match status" value="1"/>
</dbReference>
<dbReference type="Pfam" id="PF13191">
    <property type="entry name" value="AAA_16"/>
    <property type="match status" value="1"/>
</dbReference>
<dbReference type="PROSITE" id="PS50011">
    <property type="entry name" value="PROTEIN_KINASE_DOM"/>
    <property type="match status" value="1"/>
</dbReference>
<sequence length="2004" mass="226219">MIAIPGYKIVEQIYARSKTVVYRAVREIDRQSVIIKSLKTDYPSLKDIAQIRQEYEIVKNLGIPGVVKPLGLENYSNGIALILEDFGGISLHRAIASEQKIELSRFLHLAIQLADAIGQLHQNNIIHKDIKPDNIVINLETNSVKIIDFGMATRLAKETERISNPNLIEGTLAYISPEQTGRMNRDIDYRTDFYSLGVTFYEMLTVTLPFTAKDPIELVHCHIAKIPTPPDRSEPEIPPVVSEIVMKLLAKTAEDRYQCGWGLKADLENCLNQWYATGKIENFRLGTQQISEKFQICQKLYGREAEIATLLETCERIFQGTTELMLVSGYSGIGKSVLVNEIHKPIIARSGYFISGKFDQFKRNIPYIAVIQAFQELMRQLLTESAENLEIWKKKLLTALGQTGQVIIDVIPFELIIGKQPEVPVLEPTASQARFNLVFKQFIHVFTREEHPLIVFLDDLQWVDAASLKLIQLLVTDPDSKYLLLIGAYRDNEVSATHPLMLILDEVKLTNKVNTIILKPLDINNINQLFALPLQESINLFELAELLLEKTRGNPFFLKQLLKYIYQEKVLLFDMRSRVWKWDIDRIKKMGITDNVVELVGKIEKLDEKTQNVLKLAASIGNRFDLNVLSIVNEKSLQETAADLWGALQSGLIIPLSDADKITLAFEKEELEKLNRLQSAITYKFLHDRVQQAAYEIIPGAIKKQIHLKVGELLLKNTQPDKIEENIFDIVNQLNIGAELITSNSEKYKLAKLNLIAGQKAKAATAYDAAVRYLRFGLKLLTEDSWDCQYDLTFSLSDAAIEVEYLNTNYLESKQLIDKALSQAHSVLEKARIYKRKIYFSTIQGNLISAIETGLSALEILETPLTNASETSNSLMFETSQIADLANLPIMTDAVKAAAIKTLITIIPPVYFGKPELLLPVILSIVDLSIKYGNTARSAYGYCLYGLMLCGLFNDFDRGYEFGRLSLKVLDRFPSAPIKCQVHKVFASHIQPWKEPLRRAIPNFLTAIQTKLETGNVEYLGYGSTEYCMYLFLCGENLEYLEQKYGSYEELLEKLKQELGTYYIKIGRQAALNLAGKADNPCILTGESFSEETMLPMVVKANFKMLIFCFYLFKLILLYLFKKSDDAVEYAELATTQLDGVVGILYVAEHNFYYSLALLARYPQLRESEQAECLKKVTKNQEMMQIWTVHAASNFQHKYDLVEAEKARVLGQTLVAMELYDLAIQGAKEQGYTHEEALANELAGEFYLCLGREKIAKTYLTEAYYGYTCWGATAKIQDLESRYSQLIVQNYDPELTDTKSTTKTTTFGASGVLDLRTVIKASQALSGEIELAKLLNKLMKIVIENAGAQTGLLILGKNGQLFIEAAGAVDKDEVVVGQSTVETGDMLPLSAINYVARTKENVVLNNATTEGLFTTDPYITSKQPKSILCTPIVNQGKLIGLLYLENNLTAGAFTPERIEVLNILSSQIAISLENARLLENLTLAKEQLEDYSRTLELKVEERTQELQESHLQLQQAKEKADVANRAKSEFLSNMSHELRTPLNGILGYAQILKRNTRKLAGAKADVEQQKEGLNIIQQCGEHLLTLINDILDLSKIEAQKMEIQPQDFHFPSFLKNLCDIVRIRAEQKAIAFIYEPIHPLPAGVNADQKRLRQVLINLLGNAVKFTDSGGVTFKVKVIDNPEEHNPLPITKIRFQIEDTGIGMTPEHLTKIFLPFEQVGERRRKTEGTGLGLAISQKIVELMGGEIKVKSTLGQGSVFWFDLDLPELEQWTDAPQTEQRNIIGFKGEKRKVLVVDDKWSNRAVLVNLLSPLGFEIIEAVDGQDCLKKAIEFEPDCILMDLVMPVMDGFEATRKIRQLTELKGVVVIATSASVFDRNQRQSFQAGCNDFISKPVGYEILLERLRVHLGLEWIYEEKEEVEKIKDENQQSLQTAIVPPPREQVNALLDLAMRGNIKAILERVALIEQLDEKFVPFVTEVRKLAKGFQVKQIREFLKAYLPGNNIRN</sequence>
<dbReference type="PANTHER" id="PTHR43642">
    <property type="entry name" value="HYBRID SIGNAL TRANSDUCTION HISTIDINE KINASE G"/>
    <property type="match status" value="1"/>
</dbReference>
<dbReference type="PROSITE" id="PS00108">
    <property type="entry name" value="PROTEIN_KINASE_ST"/>
    <property type="match status" value="1"/>
</dbReference>
<dbReference type="InterPro" id="IPR003661">
    <property type="entry name" value="HisK_dim/P_dom"/>
</dbReference>
<dbReference type="SUPFAM" id="SSF55781">
    <property type="entry name" value="GAF domain-like"/>
    <property type="match status" value="1"/>
</dbReference>
<protein>
    <recommendedName>
        <fullName evidence="8">Circadian input-output histidine kinase CikA</fullName>
        <ecNumber evidence="3">2.7.13.3</ecNumber>
    </recommendedName>
</protein>
<keyword evidence="5" id="KW-0808">Transferase</keyword>
<dbReference type="Gene3D" id="3.30.450.40">
    <property type="match status" value="1"/>
</dbReference>
<dbReference type="CDD" id="cd17546">
    <property type="entry name" value="REC_hyHK_CKI1_RcsC-like"/>
    <property type="match status" value="1"/>
</dbReference>
<dbReference type="SUPFAM" id="SSF47384">
    <property type="entry name" value="Homodimeric domain of signal transducing histidine kinase"/>
    <property type="match status" value="1"/>
</dbReference>
<feature type="domain" description="Protein kinase" evidence="11">
    <location>
        <begin position="7"/>
        <end position="275"/>
    </location>
</feature>
<evidence type="ECO:0000313" key="15">
    <source>
        <dbReference type="Proteomes" id="UP001050975"/>
    </source>
</evidence>
<keyword evidence="6" id="KW-0418">Kinase</keyword>
<dbReference type="PRINTS" id="PR00344">
    <property type="entry name" value="BCTRLSENSOR"/>
</dbReference>
<dbReference type="PROSITE" id="PS50109">
    <property type="entry name" value="HIS_KIN"/>
    <property type="match status" value="1"/>
</dbReference>
<dbReference type="Pfam" id="PF02518">
    <property type="entry name" value="HATPase_c"/>
    <property type="match status" value="1"/>
</dbReference>
<dbReference type="InterPro" id="IPR005467">
    <property type="entry name" value="His_kinase_dom"/>
</dbReference>
<evidence type="ECO:0000256" key="5">
    <source>
        <dbReference type="ARBA" id="ARBA00022679"/>
    </source>
</evidence>
<dbReference type="InterPro" id="IPR003018">
    <property type="entry name" value="GAF"/>
</dbReference>
<comment type="catalytic activity">
    <reaction evidence="1">
        <text>ATP + protein L-histidine = ADP + protein N-phospho-L-histidine.</text>
        <dbReference type="EC" id="2.7.13.3"/>
    </reaction>
</comment>
<evidence type="ECO:0000256" key="1">
    <source>
        <dbReference type="ARBA" id="ARBA00000085"/>
    </source>
</evidence>
<dbReference type="EC" id="2.7.13.3" evidence="3"/>
<dbReference type="SUPFAM" id="SSF52172">
    <property type="entry name" value="CheY-like"/>
    <property type="match status" value="1"/>
</dbReference>
<evidence type="ECO:0000256" key="3">
    <source>
        <dbReference type="ARBA" id="ARBA00012438"/>
    </source>
</evidence>
<feature type="coiled-coil region" evidence="10">
    <location>
        <begin position="1474"/>
        <end position="1533"/>
    </location>
</feature>
<dbReference type="Pfam" id="PF01590">
    <property type="entry name" value="GAF"/>
    <property type="match status" value="1"/>
</dbReference>
<evidence type="ECO:0000256" key="4">
    <source>
        <dbReference type="ARBA" id="ARBA00022553"/>
    </source>
</evidence>
<dbReference type="SMART" id="SM00388">
    <property type="entry name" value="HisKA"/>
    <property type="match status" value="1"/>
</dbReference>
<evidence type="ECO:0000256" key="9">
    <source>
        <dbReference type="PROSITE-ProRule" id="PRU00169"/>
    </source>
</evidence>
<feature type="domain" description="Histidine kinase" evidence="12">
    <location>
        <begin position="1533"/>
        <end position="1766"/>
    </location>
</feature>
<dbReference type="Pfam" id="PF00512">
    <property type="entry name" value="HisKA"/>
    <property type="match status" value="1"/>
</dbReference>
<dbReference type="SUPFAM" id="SSF55874">
    <property type="entry name" value="ATPase domain of HSP90 chaperone/DNA topoisomerase II/histidine kinase"/>
    <property type="match status" value="1"/>
</dbReference>
<dbReference type="GO" id="GO:0000155">
    <property type="term" value="F:phosphorelay sensor kinase activity"/>
    <property type="evidence" value="ECO:0007669"/>
    <property type="project" value="InterPro"/>
</dbReference>